<keyword evidence="2" id="KW-0012">Acyltransferase</keyword>
<evidence type="ECO:0000313" key="5">
    <source>
        <dbReference type="EMBL" id="KYG77461.1"/>
    </source>
</evidence>
<dbReference type="Pfam" id="PF08541">
    <property type="entry name" value="ACP_syn_III_C"/>
    <property type="match status" value="1"/>
</dbReference>
<proteinExistence type="predicted"/>
<gene>
    <name evidence="5" type="ORF">AWW68_01435</name>
</gene>
<dbReference type="GO" id="GO:0004315">
    <property type="term" value="F:3-oxoacyl-[acyl-carrier-protein] synthase activity"/>
    <property type="evidence" value="ECO:0007669"/>
    <property type="project" value="InterPro"/>
</dbReference>
<evidence type="ECO:0000259" key="3">
    <source>
        <dbReference type="Pfam" id="PF08541"/>
    </source>
</evidence>
<organism evidence="5 6">
    <name type="scientific">Roseivirga spongicola</name>
    <dbReference type="NCBI Taxonomy" id="333140"/>
    <lineage>
        <taxon>Bacteria</taxon>
        <taxon>Pseudomonadati</taxon>
        <taxon>Bacteroidota</taxon>
        <taxon>Cytophagia</taxon>
        <taxon>Cytophagales</taxon>
        <taxon>Roseivirgaceae</taxon>
        <taxon>Roseivirga</taxon>
    </lineage>
</organism>
<dbReference type="SUPFAM" id="SSF53901">
    <property type="entry name" value="Thiolase-like"/>
    <property type="match status" value="1"/>
</dbReference>
<dbReference type="InterPro" id="IPR013751">
    <property type="entry name" value="ACP_syn_III_N"/>
</dbReference>
<evidence type="ECO:0000256" key="2">
    <source>
        <dbReference type="ARBA" id="ARBA00023315"/>
    </source>
</evidence>
<feature type="domain" description="Beta-ketoacyl-[acyl-carrier-protein] synthase III N-terminal" evidence="4">
    <location>
        <begin position="130"/>
        <end position="207"/>
    </location>
</feature>
<dbReference type="GO" id="GO:0006633">
    <property type="term" value="P:fatty acid biosynthetic process"/>
    <property type="evidence" value="ECO:0007669"/>
    <property type="project" value="InterPro"/>
</dbReference>
<dbReference type="GO" id="GO:0044550">
    <property type="term" value="P:secondary metabolite biosynthetic process"/>
    <property type="evidence" value="ECO:0007669"/>
    <property type="project" value="TreeGrafter"/>
</dbReference>
<dbReference type="Pfam" id="PF08545">
    <property type="entry name" value="ACP_syn_III"/>
    <property type="match status" value="1"/>
</dbReference>
<protein>
    <submittedName>
        <fullName evidence="5">3-oxoacyl-ACP synthase</fullName>
    </submittedName>
</protein>
<dbReference type="OrthoDB" id="5171393at2"/>
<dbReference type="CDD" id="cd00830">
    <property type="entry name" value="KAS_III"/>
    <property type="match status" value="1"/>
</dbReference>
<dbReference type="STRING" id="333140.AWW68_01435"/>
<name>A0A150XFG6_9BACT</name>
<keyword evidence="1" id="KW-0808">Transferase</keyword>
<accession>A0A150XFG6</accession>
<dbReference type="AlphaFoldDB" id="A0A150XFG6"/>
<keyword evidence="6" id="KW-1185">Reference proteome</keyword>
<evidence type="ECO:0000256" key="1">
    <source>
        <dbReference type="ARBA" id="ARBA00022679"/>
    </source>
</evidence>
<dbReference type="PANTHER" id="PTHR34069">
    <property type="entry name" value="3-OXOACYL-[ACYL-CARRIER-PROTEIN] SYNTHASE 3"/>
    <property type="match status" value="1"/>
</dbReference>
<reference evidence="5 6" key="1">
    <citation type="submission" date="2016-01" db="EMBL/GenBank/DDBJ databases">
        <title>Genome sequencing of Roseivirga spongicola UST030701-084.</title>
        <authorList>
            <person name="Selvaratnam C."/>
            <person name="Thevarajoo S."/>
            <person name="Goh K.M."/>
            <person name="Ee R."/>
            <person name="Chan K.-G."/>
            <person name="Chong C.S."/>
        </authorList>
    </citation>
    <scope>NUCLEOTIDE SEQUENCE [LARGE SCALE GENOMIC DNA]</scope>
    <source>
        <strain evidence="5 6">UST030701-084</strain>
    </source>
</reference>
<evidence type="ECO:0000313" key="6">
    <source>
        <dbReference type="Proteomes" id="UP000075606"/>
    </source>
</evidence>
<dbReference type="InterPro" id="IPR016039">
    <property type="entry name" value="Thiolase-like"/>
</dbReference>
<dbReference type="EMBL" id="LRPC01000001">
    <property type="protein sequence ID" value="KYG77461.1"/>
    <property type="molecule type" value="Genomic_DNA"/>
</dbReference>
<comment type="caution">
    <text evidence="5">The sequence shown here is derived from an EMBL/GenBank/DDBJ whole genome shotgun (WGS) entry which is preliminary data.</text>
</comment>
<feature type="domain" description="Beta-ketoacyl-[acyl-carrier-protein] synthase III C-terminal" evidence="3">
    <location>
        <begin position="256"/>
        <end position="355"/>
    </location>
</feature>
<sequence>MPNVIINGVGSCIPEQVVKNEDFLNHEFYQENGEPFPYENDVIIKKFEKITGIRERRYAKPDQLCSDLASIAAKNALANSTVDKEDLDYIIVAQNFGDIDDQSNRIDIMPSLAAKVKHQLGIENPKTSCYDIVFGCPGWVQGAIQASQMIRCGDAKAVMVIGAETLSKIVDKHDRDSMIFSDGAGAAIFQATENPTGGFLSQASRTDASAELAYLAMGPSFKPDLAGNGNKFIKMKGRKIYEYALVNVAEAIKTAIEKANLDLDDIDKVLIHQANEKMDEAILLKLYKLYGYEPDVKQLMPMTIGKLGNSSVATIPTMLDLILRGELEGHEIKSGDHVVFASVGAGMHINAMVYQVP</sequence>
<dbReference type="Gene3D" id="3.40.47.10">
    <property type="match status" value="1"/>
</dbReference>
<evidence type="ECO:0000259" key="4">
    <source>
        <dbReference type="Pfam" id="PF08545"/>
    </source>
</evidence>
<dbReference type="Proteomes" id="UP000075606">
    <property type="component" value="Unassembled WGS sequence"/>
</dbReference>
<dbReference type="PANTHER" id="PTHR34069:SF2">
    <property type="entry name" value="BETA-KETOACYL-[ACYL-CARRIER-PROTEIN] SYNTHASE III"/>
    <property type="match status" value="1"/>
</dbReference>
<dbReference type="InterPro" id="IPR013747">
    <property type="entry name" value="ACP_syn_III_C"/>
</dbReference>
<dbReference type="RefSeq" id="WP_068215816.1">
    <property type="nucleotide sequence ID" value="NZ_CP139724.1"/>
</dbReference>